<dbReference type="EMBL" id="SJPF01000002">
    <property type="protein sequence ID" value="TWT34782.1"/>
    <property type="molecule type" value="Genomic_DNA"/>
</dbReference>
<protein>
    <submittedName>
        <fullName evidence="1">Uncharacterized protein</fullName>
    </submittedName>
</protein>
<dbReference type="Proteomes" id="UP000318878">
    <property type="component" value="Unassembled WGS sequence"/>
</dbReference>
<reference evidence="1 2" key="1">
    <citation type="submission" date="2019-02" db="EMBL/GenBank/DDBJ databases">
        <title>Deep-cultivation of Planctomycetes and their phenomic and genomic characterization uncovers novel biology.</title>
        <authorList>
            <person name="Wiegand S."/>
            <person name="Jogler M."/>
            <person name="Boedeker C."/>
            <person name="Pinto D."/>
            <person name="Vollmers J."/>
            <person name="Rivas-Marin E."/>
            <person name="Kohn T."/>
            <person name="Peeters S.H."/>
            <person name="Heuer A."/>
            <person name="Rast P."/>
            <person name="Oberbeckmann S."/>
            <person name="Bunk B."/>
            <person name="Jeske O."/>
            <person name="Meyerdierks A."/>
            <person name="Storesund J.E."/>
            <person name="Kallscheuer N."/>
            <person name="Luecker S."/>
            <person name="Lage O.M."/>
            <person name="Pohl T."/>
            <person name="Merkel B.J."/>
            <person name="Hornburger P."/>
            <person name="Mueller R.-W."/>
            <person name="Bruemmer F."/>
            <person name="Labrenz M."/>
            <person name="Spormann A.M."/>
            <person name="Op Den Camp H."/>
            <person name="Overmann J."/>
            <person name="Amann R."/>
            <person name="Jetten M.S.M."/>
            <person name="Mascher T."/>
            <person name="Medema M.H."/>
            <person name="Devos D.P."/>
            <person name="Kaster A.-K."/>
            <person name="Ovreas L."/>
            <person name="Rohde M."/>
            <person name="Galperin M.Y."/>
            <person name="Jogler C."/>
        </authorList>
    </citation>
    <scope>NUCLEOTIDE SEQUENCE [LARGE SCALE GENOMIC DNA]</scope>
    <source>
        <strain evidence="1 2">Enr8</strain>
    </source>
</reference>
<gene>
    <name evidence="1" type="ORF">Enr8_21960</name>
</gene>
<comment type="caution">
    <text evidence="1">The sequence shown here is derived from an EMBL/GenBank/DDBJ whole genome shotgun (WGS) entry which is preliminary data.</text>
</comment>
<evidence type="ECO:0000313" key="2">
    <source>
        <dbReference type="Proteomes" id="UP000318878"/>
    </source>
</evidence>
<accession>A0A5C5VAS4</accession>
<name>A0A5C5VAS4_9BACT</name>
<organism evidence="1 2">
    <name type="scientific">Blastopirellula retiformator</name>
    <dbReference type="NCBI Taxonomy" id="2527970"/>
    <lineage>
        <taxon>Bacteria</taxon>
        <taxon>Pseudomonadati</taxon>
        <taxon>Planctomycetota</taxon>
        <taxon>Planctomycetia</taxon>
        <taxon>Pirellulales</taxon>
        <taxon>Pirellulaceae</taxon>
        <taxon>Blastopirellula</taxon>
    </lineage>
</organism>
<keyword evidence="2" id="KW-1185">Reference proteome</keyword>
<evidence type="ECO:0000313" key="1">
    <source>
        <dbReference type="EMBL" id="TWT34782.1"/>
    </source>
</evidence>
<dbReference type="RefSeq" id="WP_146431331.1">
    <property type="nucleotide sequence ID" value="NZ_SJPF01000002.1"/>
</dbReference>
<proteinExistence type="predicted"/>
<sequence>MRRDAKNAPLALTPLLMMLLAMIVGSIAPSRSLREQETETSREVEVVLLEQLVSAEFRPKVDVGDQSADLLSASLPRHVSRTTSNAISRERSGWNGLGAALRL</sequence>
<dbReference type="AlphaFoldDB" id="A0A5C5VAS4"/>
<dbReference type="OrthoDB" id="9915831at2"/>